<organism evidence="1 2">
    <name type="scientific">Acidobacterium capsulatum (strain ATCC 51196 / DSM 11244 / BCRC 80197 / JCM 7670 / NBRC 15755 / NCIMB 13165 / 161)</name>
    <dbReference type="NCBI Taxonomy" id="240015"/>
    <lineage>
        <taxon>Bacteria</taxon>
        <taxon>Pseudomonadati</taxon>
        <taxon>Acidobacteriota</taxon>
        <taxon>Terriglobia</taxon>
        <taxon>Terriglobales</taxon>
        <taxon>Acidobacteriaceae</taxon>
        <taxon>Acidobacterium</taxon>
    </lineage>
</organism>
<gene>
    <name evidence="1" type="ordered locus">ACP_0351</name>
</gene>
<dbReference type="InParanoid" id="C1F9X5"/>
<dbReference type="OrthoDB" id="370799at2"/>
<keyword evidence="2" id="KW-1185">Reference proteome</keyword>
<evidence type="ECO:0000313" key="2">
    <source>
        <dbReference type="Proteomes" id="UP000002207"/>
    </source>
</evidence>
<dbReference type="eggNOG" id="ENOG5032YM4">
    <property type="taxonomic scope" value="Bacteria"/>
</dbReference>
<protein>
    <submittedName>
        <fullName evidence="1">Uncharacterized protein</fullName>
    </submittedName>
</protein>
<reference evidence="1 2" key="1">
    <citation type="journal article" date="2009" name="Appl. Environ. Microbiol.">
        <title>Three genomes from the phylum Acidobacteria provide insight into the lifestyles of these microorganisms in soils.</title>
        <authorList>
            <person name="Ward N.L."/>
            <person name="Challacombe J.F."/>
            <person name="Janssen P.H."/>
            <person name="Henrissat B."/>
            <person name="Coutinho P.M."/>
            <person name="Wu M."/>
            <person name="Xie G."/>
            <person name="Haft D.H."/>
            <person name="Sait M."/>
            <person name="Badger J."/>
            <person name="Barabote R.D."/>
            <person name="Bradley B."/>
            <person name="Brettin T.S."/>
            <person name="Brinkac L.M."/>
            <person name="Bruce D."/>
            <person name="Creasy T."/>
            <person name="Daugherty S.C."/>
            <person name="Davidsen T.M."/>
            <person name="DeBoy R.T."/>
            <person name="Detter J.C."/>
            <person name="Dodson R.J."/>
            <person name="Durkin A.S."/>
            <person name="Ganapathy A."/>
            <person name="Gwinn-Giglio M."/>
            <person name="Han C.S."/>
            <person name="Khouri H."/>
            <person name="Kiss H."/>
            <person name="Kothari S.P."/>
            <person name="Madupu R."/>
            <person name="Nelson K.E."/>
            <person name="Nelson W.C."/>
            <person name="Paulsen I."/>
            <person name="Penn K."/>
            <person name="Ren Q."/>
            <person name="Rosovitz M.J."/>
            <person name="Selengut J.D."/>
            <person name="Shrivastava S."/>
            <person name="Sullivan S.A."/>
            <person name="Tapia R."/>
            <person name="Thompson L.S."/>
            <person name="Watkins K.L."/>
            <person name="Yang Q."/>
            <person name="Yu C."/>
            <person name="Zafar N."/>
            <person name="Zhou L."/>
            <person name="Kuske C.R."/>
        </authorList>
    </citation>
    <scope>NUCLEOTIDE SEQUENCE [LARGE SCALE GENOMIC DNA]</scope>
    <source>
        <strain evidence="2">ATCC 51196 / DSM 11244 / BCRC 80197 / JCM 7670 / NBRC 15755 / NCIMB 13165 / 161</strain>
    </source>
</reference>
<accession>C1F9X5</accession>
<dbReference type="EMBL" id="CP001472">
    <property type="protein sequence ID" value="ACO33052.1"/>
    <property type="molecule type" value="Genomic_DNA"/>
</dbReference>
<proteinExistence type="predicted"/>
<dbReference type="Proteomes" id="UP000002207">
    <property type="component" value="Chromosome"/>
</dbReference>
<dbReference type="AlphaFoldDB" id="C1F9X5"/>
<dbReference type="HOGENOM" id="CLU_165468_0_0_0"/>
<evidence type="ECO:0000313" key="1">
    <source>
        <dbReference type="EMBL" id="ACO33052.1"/>
    </source>
</evidence>
<dbReference type="KEGG" id="aca:ACP_0351"/>
<dbReference type="STRING" id="240015.ACP_0351"/>
<name>C1F9X5_ACIC5</name>
<sequence>MTVDQLRASLSQSAPPPGLAPLLEALWWEAKGNWHRAHEIAQAIDSRDAARVHAYLHRREGDAGNAAYWYRRAGLPPSHKPLDEEWREIAATLLRSESGPRS</sequence>